<protein>
    <recommendedName>
        <fullName evidence="5">Nitrogen fixation protein FixH</fullName>
    </recommendedName>
</protein>
<keyword evidence="2" id="KW-1133">Transmembrane helix</keyword>
<proteinExistence type="predicted"/>
<dbReference type="RefSeq" id="WP_152809992.1">
    <property type="nucleotide sequence ID" value="NZ_WHNW01000004.1"/>
</dbReference>
<evidence type="ECO:0000313" key="3">
    <source>
        <dbReference type="EMBL" id="MPV86088.1"/>
    </source>
</evidence>
<evidence type="ECO:0000313" key="4">
    <source>
        <dbReference type="Proteomes" id="UP000471298"/>
    </source>
</evidence>
<dbReference type="EMBL" id="WHNW01000004">
    <property type="protein sequence ID" value="MPV86088.1"/>
    <property type="molecule type" value="Genomic_DNA"/>
</dbReference>
<accession>A0A6N7EZY8</accession>
<keyword evidence="4" id="KW-1185">Reference proteome</keyword>
<gene>
    <name evidence="3" type="ORF">GCU85_04990</name>
</gene>
<dbReference type="InterPro" id="IPR008620">
    <property type="entry name" value="FixH"/>
</dbReference>
<feature type="transmembrane region" description="Helical" evidence="2">
    <location>
        <begin position="16"/>
        <end position="40"/>
    </location>
</feature>
<keyword evidence="2" id="KW-0472">Membrane</keyword>
<evidence type="ECO:0000256" key="2">
    <source>
        <dbReference type="SAM" id="Phobius"/>
    </source>
</evidence>
<dbReference type="Proteomes" id="UP000471298">
    <property type="component" value="Unassembled WGS sequence"/>
</dbReference>
<evidence type="ECO:0000256" key="1">
    <source>
        <dbReference type="SAM" id="MobiDB-lite"/>
    </source>
</evidence>
<sequence>MNQSPTSGMPWYRYPYVWLFLIIVPGLALTGTATLLYIAITNTDSGVIESYHQRGKSPGQATPLEAVAASRDLLARLTLTPDKIIVTFNQRIDGMTALTLLFRHPTLEKQDFSLPLTRISEQQYTVAAPDNIRGNKWDLLIDAQMIGVQSIIPEGTSEAISETISETASEKTSATEKIWRIKGRLLQSESSILLSPTGSQEPSNQSTTGSQPTTDSG</sequence>
<evidence type="ECO:0008006" key="5">
    <source>
        <dbReference type="Google" id="ProtNLM"/>
    </source>
</evidence>
<dbReference type="Pfam" id="PF05751">
    <property type="entry name" value="FixH"/>
    <property type="match status" value="1"/>
</dbReference>
<name>A0A6N7EZY8_9GAMM</name>
<dbReference type="InParanoid" id="A0A6N7EZY8"/>
<comment type="caution">
    <text evidence="3">The sequence shown here is derived from an EMBL/GenBank/DDBJ whole genome shotgun (WGS) entry which is preliminary data.</text>
</comment>
<keyword evidence="2" id="KW-0812">Transmembrane</keyword>
<reference evidence="3 4" key="1">
    <citation type="submission" date="2019-10" db="EMBL/GenBank/DDBJ databases">
        <title>Cardiobacteriales fam. a chemoheterotrophic member of the order Cardiobacteriales, and proposal of Cardiobacteriales fam. nov.</title>
        <authorList>
            <person name="Wang C."/>
        </authorList>
    </citation>
    <scope>NUCLEOTIDE SEQUENCE [LARGE SCALE GENOMIC DNA]</scope>
    <source>
        <strain evidence="3 4">ML27</strain>
    </source>
</reference>
<dbReference type="AlphaFoldDB" id="A0A6N7EZY8"/>
<feature type="region of interest" description="Disordered" evidence="1">
    <location>
        <begin position="191"/>
        <end position="217"/>
    </location>
</feature>
<organism evidence="3 4">
    <name type="scientific">Ostreibacterium oceani</name>
    <dbReference type="NCBI Taxonomy" id="2654998"/>
    <lineage>
        <taxon>Bacteria</taxon>
        <taxon>Pseudomonadati</taxon>
        <taxon>Pseudomonadota</taxon>
        <taxon>Gammaproteobacteria</taxon>
        <taxon>Cardiobacteriales</taxon>
        <taxon>Ostreibacteriaceae</taxon>
        <taxon>Ostreibacterium</taxon>
    </lineage>
</organism>